<dbReference type="Gene3D" id="3.40.50.1390">
    <property type="entry name" value="Resolvase, N-terminal catalytic domain"/>
    <property type="match status" value="1"/>
</dbReference>
<evidence type="ECO:0000259" key="2">
    <source>
        <dbReference type="PROSITE" id="PS51736"/>
    </source>
</evidence>
<dbReference type="Pfam" id="PF00239">
    <property type="entry name" value="Resolvase"/>
    <property type="match status" value="1"/>
</dbReference>
<dbReference type="Pfam" id="PF13408">
    <property type="entry name" value="Zn_ribbon_recom"/>
    <property type="match status" value="1"/>
</dbReference>
<dbReference type="InterPro" id="IPR006119">
    <property type="entry name" value="Resolv_N"/>
</dbReference>
<evidence type="ECO:0000313" key="4">
    <source>
        <dbReference type="EMBL" id="KKQ66833.1"/>
    </source>
</evidence>
<keyword evidence="1" id="KW-0175">Coiled coil</keyword>
<dbReference type="PANTHER" id="PTHR30461:SF23">
    <property type="entry name" value="DNA RECOMBINASE-RELATED"/>
    <property type="match status" value="1"/>
</dbReference>
<dbReference type="AlphaFoldDB" id="A0A0G0JGP2"/>
<accession>A0A0G0JGP2</accession>
<dbReference type="InterPro" id="IPR038109">
    <property type="entry name" value="DNA_bind_recomb_sf"/>
</dbReference>
<dbReference type="PROSITE" id="PS51736">
    <property type="entry name" value="RECOMBINASES_3"/>
    <property type="match status" value="1"/>
</dbReference>
<evidence type="ECO:0000259" key="3">
    <source>
        <dbReference type="PROSITE" id="PS51737"/>
    </source>
</evidence>
<gene>
    <name evidence="4" type="ORF">US86_C0003G0076</name>
</gene>
<proteinExistence type="predicted"/>
<reference evidence="4 5" key="1">
    <citation type="journal article" date="2015" name="Nature">
        <title>rRNA introns, odd ribosomes, and small enigmatic genomes across a large radiation of phyla.</title>
        <authorList>
            <person name="Brown C.T."/>
            <person name="Hug L.A."/>
            <person name="Thomas B.C."/>
            <person name="Sharon I."/>
            <person name="Castelle C.J."/>
            <person name="Singh A."/>
            <person name="Wilkins M.J."/>
            <person name="Williams K.H."/>
            <person name="Banfield J.F."/>
        </authorList>
    </citation>
    <scope>NUCLEOTIDE SEQUENCE [LARGE SCALE GENOMIC DNA]</scope>
</reference>
<dbReference type="GO" id="GO:0003677">
    <property type="term" value="F:DNA binding"/>
    <property type="evidence" value="ECO:0007669"/>
    <property type="project" value="InterPro"/>
</dbReference>
<dbReference type="InterPro" id="IPR036162">
    <property type="entry name" value="Resolvase-like_N_sf"/>
</dbReference>
<feature type="coiled-coil region" evidence="1">
    <location>
        <begin position="399"/>
        <end position="468"/>
    </location>
</feature>
<dbReference type="InterPro" id="IPR050639">
    <property type="entry name" value="SSR_resolvase"/>
</dbReference>
<dbReference type="SMART" id="SM00857">
    <property type="entry name" value="Resolvase"/>
    <property type="match status" value="1"/>
</dbReference>
<name>A0A0G0JGP2_9BACT</name>
<dbReference type="InterPro" id="IPR011109">
    <property type="entry name" value="DNA_bind_recombinase_dom"/>
</dbReference>
<protein>
    <submittedName>
        <fullName evidence="4">Resolvase domain-containing protein</fullName>
    </submittedName>
</protein>
<feature type="domain" description="Recombinase" evidence="3">
    <location>
        <begin position="189"/>
        <end position="302"/>
    </location>
</feature>
<dbReference type="Pfam" id="PF07508">
    <property type="entry name" value="Recombinase"/>
    <property type="match status" value="1"/>
</dbReference>
<dbReference type="PROSITE" id="PS51737">
    <property type="entry name" value="RECOMBINASE_DNA_BIND"/>
    <property type="match status" value="1"/>
</dbReference>
<dbReference type="SUPFAM" id="SSF53041">
    <property type="entry name" value="Resolvase-like"/>
    <property type="match status" value="1"/>
</dbReference>
<organism evidence="4 5">
    <name type="scientific">Candidatus Daviesbacteria bacterium GW2011_GWA2_38_24</name>
    <dbReference type="NCBI Taxonomy" id="1618422"/>
    <lineage>
        <taxon>Bacteria</taxon>
        <taxon>Candidatus Daviesiibacteriota</taxon>
    </lineage>
</organism>
<evidence type="ECO:0000313" key="5">
    <source>
        <dbReference type="Proteomes" id="UP000034235"/>
    </source>
</evidence>
<dbReference type="CDD" id="cd00338">
    <property type="entry name" value="Ser_Recombinase"/>
    <property type="match status" value="1"/>
</dbReference>
<dbReference type="InterPro" id="IPR025827">
    <property type="entry name" value="Zn_ribbon_recom_dom"/>
</dbReference>
<sequence>MYSDIAVGIFNALVGQFLTDLSTPARALIMNNNQILYDIYCRKSMEEEDRQVLSLEAQEKECKEYADKNGLKIRKIWRESYSAKAPGRKLFNQMMQELAEGKIQGILAWHPDRLSRNSVDGGLIIYHLDKGIIKDLVFPTYTFENTPQGKWMLNIQFGQSKYYVDMLSVNVKRGNRMKLENGWRPNMAPAGYLNQKEDKTIIADPDRFPIIQRAFREIIAGHSTVMEALNKLNNEWGYKSLMFKKRGGQPLSRSSIYHLLTNSFYCGIIQYDGKEYQGKHPKMLTIEEFDKLQIVLGQKGKPRQQVHSFPLTTIIRCGECGSMITAETKTKYYPKTKNTAVYTYYRCTKKNPKIKCSQPYIREEAIEEQIDQYLSKITIPEEFKDWALKYLDYVNEHEAKVEQLSYKNINQQIEDTREELRNLTRLRIREQIDDTLFEDEKKNIQKEIKRLEELLTETNRQADEWVELMDETFNFAYYAQLHFEFGEDPMKRYIFSKLGSNFLLKDKILALELKKEYFAFTPEYRKQIKPLGLDDQRLFMLQKNNLVPADLSWLPG</sequence>
<dbReference type="EMBL" id="LBUP01000003">
    <property type="protein sequence ID" value="KKQ66833.1"/>
    <property type="molecule type" value="Genomic_DNA"/>
</dbReference>
<dbReference type="Proteomes" id="UP000034235">
    <property type="component" value="Unassembled WGS sequence"/>
</dbReference>
<comment type="caution">
    <text evidence="4">The sequence shown here is derived from an EMBL/GenBank/DDBJ whole genome shotgun (WGS) entry which is preliminary data.</text>
</comment>
<dbReference type="Gene3D" id="3.90.1750.20">
    <property type="entry name" value="Putative Large Serine Recombinase, Chain B, Domain 2"/>
    <property type="match status" value="1"/>
</dbReference>
<feature type="domain" description="Resolvase/invertase-type recombinase catalytic" evidence="2">
    <location>
        <begin position="36"/>
        <end position="182"/>
    </location>
</feature>
<evidence type="ECO:0000256" key="1">
    <source>
        <dbReference type="SAM" id="Coils"/>
    </source>
</evidence>
<dbReference type="PANTHER" id="PTHR30461">
    <property type="entry name" value="DNA-INVERTASE FROM LAMBDOID PROPHAGE"/>
    <property type="match status" value="1"/>
</dbReference>
<dbReference type="GO" id="GO:0000150">
    <property type="term" value="F:DNA strand exchange activity"/>
    <property type="evidence" value="ECO:0007669"/>
    <property type="project" value="InterPro"/>
</dbReference>